<keyword evidence="13" id="KW-0378">Hydrolase</keyword>
<evidence type="ECO:0000256" key="17">
    <source>
        <dbReference type="ARBA" id="ARBA00022844"/>
    </source>
</evidence>
<dbReference type="PROSITE" id="PS51218">
    <property type="entry name" value="SF3_HELICASE_2"/>
    <property type="match status" value="1"/>
</dbReference>
<dbReference type="PROSITE" id="PS00028">
    <property type="entry name" value="ZINC_FINGER_C2H2_1"/>
    <property type="match status" value="1"/>
</dbReference>
<feature type="region of interest" description="Disordered" evidence="23">
    <location>
        <begin position="1647"/>
        <end position="1669"/>
    </location>
</feature>
<accession>A0A2P1GN67</accession>
<dbReference type="PROSITE" id="PS50507">
    <property type="entry name" value="RDRP_SSRNA_POS"/>
    <property type="match status" value="1"/>
</dbReference>
<evidence type="ECO:0000256" key="22">
    <source>
        <dbReference type="PROSITE-ProRule" id="PRU00042"/>
    </source>
</evidence>
<feature type="domain" description="SF3 helicase" evidence="26">
    <location>
        <begin position="1298"/>
        <end position="1462"/>
    </location>
</feature>
<keyword evidence="20" id="KW-0472">Membrane</keyword>
<dbReference type="SUPFAM" id="SSF88633">
    <property type="entry name" value="Positive stranded ssRNA viruses"/>
    <property type="match status" value="3"/>
</dbReference>
<dbReference type="InterPro" id="IPR033703">
    <property type="entry name" value="Rhv-like"/>
</dbReference>
<protein>
    <recommendedName>
        <fullName evidence="4">Genome polyprotein</fullName>
    </recommendedName>
</protein>
<keyword evidence="5" id="KW-0696">RNA-directed RNA polymerase</keyword>
<keyword evidence="6" id="KW-0191">Covalent protein-RNA linkage</keyword>
<dbReference type="GO" id="GO:0019028">
    <property type="term" value="C:viral capsid"/>
    <property type="evidence" value="ECO:0007669"/>
    <property type="project" value="UniProtKB-KW"/>
</dbReference>
<dbReference type="GO" id="GO:0030430">
    <property type="term" value="C:host cell cytoplasm"/>
    <property type="evidence" value="ECO:0007669"/>
    <property type="project" value="UniProtKB-SubCell"/>
</dbReference>
<dbReference type="Pfam" id="PF00548">
    <property type="entry name" value="Peptidase_C3"/>
    <property type="match status" value="1"/>
</dbReference>
<keyword evidence="14" id="KW-0347">Helicase</keyword>
<keyword evidence="22" id="KW-0863">Zinc-finger</keyword>
<dbReference type="InterPro" id="IPR043502">
    <property type="entry name" value="DNA/RNA_pol_sf"/>
</dbReference>
<keyword evidence="18" id="KW-1043">Host membrane</keyword>
<dbReference type="Gene3D" id="1.20.960.20">
    <property type="match status" value="1"/>
</dbReference>
<dbReference type="CDD" id="cd00205">
    <property type="entry name" value="rhv_like"/>
    <property type="match status" value="2"/>
</dbReference>
<evidence type="ECO:0000256" key="21">
    <source>
        <dbReference type="ARBA" id="ARBA00023200"/>
    </source>
</evidence>
<dbReference type="GO" id="GO:0003723">
    <property type="term" value="F:RNA binding"/>
    <property type="evidence" value="ECO:0007669"/>
    <property type="project" value="InterPro"/>
</dbReference>
<keyword evidence="9" id="KW-0645">Protease</keyword>
<feature type="compositionally biased region" description="Basic and acidic residues" evidence="23">
    <location>
        <begin position="1657"/>
        <end position="1667"/>
    </location>
</feature>
<dbReference type="SUPFAM" id="SSF52540">
    <property type="entry name" value="P-loop containing nucleoside triphosphate hydrolases"/>
    <property type="match status" value="1"/>
</dbReference>
<dbReference type="PROSITE" id="PS50157">
    <property type="entry name" value="ZINC_FINGER_C2H2_2"/>
    <property type="match status" value="1"/>
</dbReference>
<evidence type="ECO:0000256" key="20">
    <source>
        <dbReference type="ARBA" id="ARBA00023136"/>
    </source>
</evidence>
<evidence type="ECO:0000256" key="23">
    <source>
        <dbReference type="SAM" id="MobiDB-lite"/>
    </source>
</evidence>
<dbReference type="GO" id="GO:0008270">
    <property type="term" value="F:zinc ion binding"/>
    <property type="evidence" value="ECO:0007669"/>
    <property type="project" value="UniProtKB-KW"/>
</dbReference>
<evidence type="ECO:0000256" key="7">
    <source>
        <dbReference type="ARBA" id="ARBA00022553"/>
    </source>
</evidence>
<keyword evidence="19" id="KW-0693">Viral RNA replication</keyword>
<dbReference type="EMBL" id="MG600088">
    <property type="protein sequence ID" value="AVM87414.1"/>
    <property type="molecule type" value="Genomic_RNA"/>
</dbReference>
<dbReference type="GO" id="GO:0003968">
    <property type="term" value="F:RNA-directed RNA polymerase activity"/>
    <property type="evidence" value="ECO:0007669"/>
    <property type="project" value="UniProtKB-KW"/>
</dbReference>
<reference evidence="27" key="1">
    <citation type="journal article" date="2018" name="Nature">
        <title>The evolutionary history of vertebrate RNA viruses.</title>
        <authorList>
            <person name="Shi M."/>
            <person name="Lin X.D."/>
            <person name="Chen X."/>
            <person name="Tian J.H."/>
            <person name="Chen L.J."/>
            <person name="Li K."/>
            <person name="Wang W."/>
            <person name="Eden J.S."/>
            <person name="Shen J.J."/>
            <person name="Liu L."/>
            <person name="Holmes E.C."/>
            <person name="Zhang Y.Z."/>
        </authorList>
    </citation>
    <scope>NUCLEOTIDE SEQUENCE</scope>
    <source>
        <strain evidence="27">LPXYC178088</strain>
    </source>
</reference>
<feature type="domain" description="C2H2-type" evidence="24">
    <location>
        <begin position="1524"/>
        <end position="1552"/>
    </location>
</feature>
<dbReference type="InterPro" id="IPR014759">
    <property type="entry name" value="Helicase_SF3_ssRNA_vir"/>
</dbReference>
<feature type="compositionally biased region" description="Polar residues" evidence="23">
    <location>
        <begin position="87"/>
        <end position="96"/>
    </location>
</feature>
<dbReference type="Pfam" id="PF00073">
    <property type="entry name" value="Rhv"/>
    <property type="match status" value="2"/>
</dbReference>
<proteinExistence type="predicted"/>
<dbReference type="InterPro" id="IPR029053">
    <property type="entry name" value="Viral_coat"/>
</dbReference>
<evidence type="ECO:0000256" key="18">
    <source>
        <dbReference type="ARBA" id="ARBA00022870"/>
    </source>
</evidence>
<evidence type="ECO:0000259" key="25">
    <source>
        <dbReference type="PROSITE" id="PS50507"/>
    </source>
</evidence>
<keyword evidence="17" id="KW-0946">Virion</keyword>
<dbReference type="InterPro" id="IPR004004">
    <property type="entry name" value="Helic/Pol/Pept_Calicivir-typ"/>
</dbReference>
<dbReference type="Pfam" id="PF00910">
    <property type="entry name" value="RNA_helicase"/>
    <property type="match status" value="1"/>
</dbReference>
<keyword evidence="15" id="KW-0788">Thiol protease</keyword>
<evidence type="ECO:0000256" key="6">
    <source>
        <dbReference type="ARBA" id="ARBA00022520"/>
    </source>
</evidence>
<name>A0A2P1GN67_9VIRU</name>
<keyword evidence="16" id="KW-0067">ATP-binding</keyword>
<evidence type="ECO:0000256" key="5">
    <source>
        <dbReference type="ARBA" id="ARBA00022484"/>
    </source>
</evidence>
<evidence type="ECO:0000256" key="2">
    <source>
        <dbReference type="ARBA" id="ARBA00004328"/>
    </source>
</evidence>
<dbReference type="PRINTS" id="PR00918">
    <property type="entry name" value="CALICVIRUSNS"/>
</dbReference>
<evidence type="ECO:0000313" key="27">
    <source>
        <dbReference type="EMBL" id="AVM87414.1"/>
    </source>
</evidence>
<feature type="domain" description="RdRp catalytic" evidence="25">
    <location>
        <begin position="2169"/>
        <end position="2290"/>
    </location>
</feature>
<dbReference type="Gene3D" id="2.40.10.10">
    <property type="entry name" value="Trypsin-like serine proteases"/>
    <property type="match status" value="1"/>
</dbReference>
<evidence type="ECO:0000256" key="12">
    <source>
        <dbReference type="ARBA" id="ARBA00022741"/>
    </source>
</evidence>
<evidence type="ECO:0000256" key="11">
    <source>
        <dbReference type="ARBA" id="ARBA00022695"/>
    </source>
</evidence>
<keyword evidence="11" id="KW-0548">Nucleotidyltransferase</keyword>
<keyword evidence="7" id="KW-0597">Phosphoprotein</keyword>
<dbReference type="InterPro" id="IPR007094">
    <property type="entry name" value="RNA-dir_pol_PSvirus"/>
</dbReference>
<feature type="region of interest" description="Disordered" evidence="23">
    <location>
        <begin position="340"/>
        <end position="361"/>
    </location>
</feature>
<dbReference type="Gene3D" id="3.30.70.270">
    <property type="match status" value="1"/>
</dbReference>
<dbReference type="InterPro" id="IPR000199">
    <property type="entry name" value="Peptidase_C3A/C3B_picornavir"/>
</dbReference>
<evidence type="ECO:0000256" key="1">
    <source>
        <dbReference type="ARBA" id="ARBA00004192"/>
    </source>
</evidence>
<keyword evidence="22" id="KW-0479">Metal-binding</keyword>
<evidence type="ECO:0000259" key="26">
    <source>
        <dbReference type="PROSITE" id="PS51218"/>
    </source>
</evidence>
<evidence type="ECO:0000256" key="15">
    <source>
        <dbReference type="ARBA" id="ARBA00022807"/>
    </source>
</evidence>
<dbReference type="InterPro" id="IPR027417">
    <property type="entry name" value="P-loop_NTPase"/>
</dbReference>
<evidence type="ECO:0000256" key="10">
    <source>
        <dbReference type="ARBA" id="ARBA00022679"/>
    </source>
</evidence>
<dbReference type="GO" id="GO:0005198">
    <property type="term" value="F:structural molecule activity"/>
    <property type="evidence" value="ECO:0007669"/>
    <property type="project" value="InterPro"/>
</dbReference>
<dbReference type="SUPFAM" id="SSF56672">
    <property type="entry name" value="DNA/RNA polymerases"/>
    <property type="match status" value="1"/>
</dbReference>
<sequence>MASVLAAIPEMAAVASSVAESVGSGAGIVSGIGSAINKVADGFSNMSMAVSSTKAQTASQSMPMGALVTKFTGAQGVSGPTKPEKNNVFTPTQSNHPPTDFGSASNFYMGTNEPGPVSAPSFFSYGLSPNPGSSSVNASMDSIFSRPYYVGSTNWTTDLVHGSMLANLLYPSEFTVPGLAPHGVLSYQKLLKCGLSVLIMTNPTPFQQGQLLCCFMPGDPNRQDVSLSALTVLPHTLINLGVSNSGTLHIPFSFWRTAFDTTIPGEIMGHLWIVVYNPLRAGSDDQQVLPVTTWFQFTDPQPSAQTMLHSPFVSSFQADDGDDAEVRHRFVVQPVRRRRAPDFPAEPPARRRRLDPVPPPPPLALDRFNVPNYNAVNLFDEHNSDGYISDCSEFDDDVCPFDSEFFDSETEDAEDFALDIGLGAPGDPVVPFHPLNDNMPALALVPGERYLFNGELYPVPFSSPNPHFDDPYFTDAIVYAYPMGPNLPDFHQADNQARQVTDMAPSTVINVPTLAFTDEEQSSEVSATGAVPFASWSYHLSTHSYASTHEWSTTHTPGTVIMARNVYPNMYDALDYSAQGWSSFPQPTTLSAVASMYAFWRGTIDLLIQPICTRMHRGRLVMYYLPGNFAAPAVGSVVDPSLYASSYTWSYDIGLQSMFPVSVPYLSTTDWTNFIQYNGIFVILVQTQLAARSGTPTTIDVNIWVRAGDDFEVSVPTDANLNSLGTLYSGLEGPAMFSPVNTYQSDHSTIGGDEVTIPFTQQMDSYIPLAPTRHTGQPDGINSLLTRWNVLWDSEVDAGETFTLQLPSAPNLFQWLAQPATTHLNRASTTSVLRFAPQFFAYFSGGVNMRVVTNNPQNNSATVKVILSPGGCWAQGTWSVSPEDSATGVLFVNLCNQPTFGFQIPYYSQFPAVPTHPESTIYKAAPSPGVAIIFSNNGSSVVKFSVYVQLDRDASFMFPIPPTPRFPVPNVKTSVSNGNYNSTVYPPPAAAGVQHFQSDKGVDHYQVLDLKVPQEVVDASVTIVAAADAVASTSTGVSASVSGAAASVGRASAALERAANEAREGLLNAKFIETIRDAVTSVKNFFADDTSSAGLGICLVKILLYGAQALTVEGKMQGGLLAAQFALDCACHVPKMKAYAGVIQNLFSKPDPNQVVCEHQSLSDMVPSMAWDMVTSVYNLSGDKHHFLDSCKNIAVVANAARGIGYFFERFLACVKACIEYFTGRKSRASFWISNSELLAKWVSNCGKLKQHTMPAIRNTPALREQLDRCYELSCLYRRATVTHPHPPPPLIPTCNMIDDMMRSVTHGTASGRRAEPLVVYLAGEPGAGKSILMGTLVKKLAEHMGVDPDKASWSRNACSKYYDGYFQQPIVLIDDVGASTETDCFNDFMNMVSSAQFLPNMAALPEKGIYFTSRLIICSSNIPYPQPNSIACPKALLRRLHIAINVKPSDNYSQKLDDVVNKLDYYKAEQDGVLDTGECWNLTRYNPLTKRNECTMTVDELVDVVKAEYDLRYPTDHQAGKSYGCTLCSNSYASMEELSNHQNTKHRAEFVEMTNTAREILQRTDDLMDVWKRDLDSGVELDASEMTISRRILEYYDNIFSDRLIRGMAAITMVASLLMTIYFAWEIYSANKVMKEKLEEEIEELEEESAGIQSDASKKKVTDPAKSKQLQSTVAQLDNLVNSLKEADHQGAYNVSGKKKGKKVATMQASTLDFGPFHKNMVRVHVLGDGQNNVYGLGLVDNMCLVPKHAIMTAFANPTIEITYPGGRVHKFQLDEAQYVAKDPEEGATASDLLVIAVPCAPQQWASIVHRLYVGAIHHVGFPGALMTPGHTPALLTVASVRASTFAVQEEQVEYVKGFTYTGLCRKGMCGAPLLSLVDKHQNRPVLGIHTAGDGASRGNSEAISHDWIVQTIRSLAEPGEHQSLNSAVTVLATGISPPLYQPTKTVFKESPLSGIFPDEREPAVLHPRDHRVLIQTDLDSMYTAKFKVTCEKEPPNFKLAVNHYTRELQKAFGITKTERYGLKEAVCGNKACLNALNLKTSPGYPWCKLGITKKDLIQVEGLDDWDSASFTVSHEVVKDMERIAKGGSTIWCSAFKDELRPMQKVCLAKTRTIDTPPVSYTLLFRKEFGHFCDLFVQNNGVGIHHAIGCDPDKNFTQFWRELVSCSNSGFACDFSGFDGSVPSWALKGALFVMSLGDVTPLGTTLFDSIINTRHHFRDKLVLSSGGVPSGTPATSTINSIIHVCLAMTAWLDLNPVVEDLMEMEKQVSFITYGDDGVFASNKHWFTPEAMQTWYQAIGMTFTPAVKTDEFCGLIPLRDCSFLKRHCRWEGGLAHPAIEMATIHSLFSWQREDTDIQEYVSEAFSFLFHHGRKVYKEYADIVQSAIVMRGIQATVPEFNYFVRQFAALHERDIT</sequence>
<comment type="subcellular location">
    <subcellularLocation>
        <location evidence="1">Host cytoplasm</location>
    </subcellularLocation>
    <subcellularLocation>
        <location evidence="3">Host membrane</location>
    </subcellularLocation>
    <subcellularLocation>
        <location evidence="2">Virion</location>
    </subcellularLocation>
</comment>
<evidence type="ECO:0000256" key="3">
    <source>
        <dbReference type="ARBA" id="ARBA00004551"/>
    </source>
</evidence>
<feature type="region of interest" description="Disordered" evidence="23">
    <location>
        <begin position="76"/>
        <end position="96"/>
    </location>
</feature>
<keyword evidence="8" id="KW-0167">Capsid protein</keyword>
<dbReference type="InterPro" id="IPR009003">
    <property type="entry name" value="Peptidase_S1_PA"/>
</dbReference>
<dbReference type="GO" id="GO:0005524">
    <property type="term" value="F:ATP binding"/>
    <property type="evidence" value="ECO:0007669"/>
    <property type="project" value="UniProtKB-KW"/>
</dbReference>
<keyword evidence="10" id="KW-0808">Transferase</keyword>
<keyword evidence="12" id="KW-0547">Nucleotide-binding</keyword>
<dbReference type="InterPro" id="IPR013087">
    <property type="entry name" value="Znf_C2H2_type"/>
</dbReference>
<organism evidence="27">
    <name type="scientific">Guangxi chinese leopard gecko picornavirus</name>
    <dbReference type="NCBI Taxonomy" id="2116185"/>
    <lineage>
        <taxon>Viruses</taxon>
        <taxon>Riboviria</taxon>
        <taxon>Orthornavirae</taxon>
        <taxon>Pisuviricota</taxon>
        <taxon>Pisoniviricetes</taxon>
        <taxon>Picornavirales</taxon>
    </lineage>
</organism>
<dbReference type="Pfam" id="PF00680">
    <property type="entry name" value="RdRP_1"/>
    <property type="match status" value="1"/>
</dbReference>
<dbReference type="InterPro" id="IPR001205">
    <property type="entry name" value="RNA-dir_pol_C"/>
</dbReference>
<evidence type="ECO:0000256" key="9">
    <source>
        <dbReference type="ARBA" id="ARBA00022670"/>
    </source>
</evidence>
<dbReference type="SUPFAM" id="SSF50494">
    <property type="entry name" value="Trypsin-like serine proteases"/>
    <property type="match status" value="1"/>
</dbReference>
<dbReference type="GO" id="GO:0033644">
    <property type="term" value="C:host cell membrane"/>
    <property type="evidence" value="ECO:0007669"/>
    <property type="project" value="UniProtKB-SubCell"/>
</dbReference>
<keyword evidence="21" id="KW-1035">Host cytoplasm</keyword>
<dbReference type="InterPro" id="IPR043128">
    <property type="entry name" value="Rev_trsase/Diguanyl_cyclase"/>
</dbReference>
<evidence type="ECO:0000256" key="14">
    <source>
        <dbReference type="ARBA" id="ARBA00022806"/>
    </source>
</evidence>
<dbReference type="GO" id="GO:0004197">
    <property type="term" value="F:cysteine-type endopeptidase activity"/>
    <property type="evidence" value="ECO:0007669"/>
    <property type="project" value="InterPro"/>
</dbReference>
<evidence type="ECO:0000256" key="19">
    <source>
        <dbReference type="ARBA" id="ARBA00022953"/>
    </source>
</evidence>
<dbReference type="InterPro" id="IPR043504">
    <property type="entry name" value="Peptidase_S1_PA_chymotrypsin"/>
</dbReference>
<dbReference type="GO" id="GO:0006351">
    <property type="term" value="P:DNA-templated transcription"/>
    <property type="evidence" value="ECO:0007669"/>
    <property type="project" value="InterPro"/>
</dbReference>
<dbReference type="Gene3D" id="2.60.120.20">
    <property type="match status" value="3"/>
</dbReference>
<dbReference type="GO" id="GO:0039694">
    <property type="term" value="P:viral RNA genome replication"/>
    <property type="evidence" value="ECO:0007669"/>
    <property type="project" value="InterPro"/>
</dbReference>
<dbReference type="GO" id="GO:0006508">
    <property type="term" value="P:proteolysis"/>
    <property type="evidence" value="ECO:0007669"/>
    <property type="project" value="UniProtKB-KW"/>
</dbReference>
<evidence type="ECO:0000256" key="16">
    <source>
        <dbReference type="ARBA" id="ARBA00022840"/>
    </source>
</evidence>
<evidence type="ECO:0000259" key="24">
    <source>
        <dbReference type="PROSITE" id="PS50157"/>
    </source>
</evidence>
<dbReference type="InterPro" id="IPR000605">
    <property type="entry name" value="Helicase_SF3_ssDNA/RNA_vir"/>
</dbReference>
<evidence type="ECO:0000256" key="4">
    <source>
        <dbReference type="ARBA" id="ARBA00020107"/>
    </source>
</evidence>
<keyword evidence="22" id="KW-0862">Zinc</keyword>
<dbReference type="GO" id="GO:0003724">
    <property type="term" value="F:RNA helicase activity"/>
    <property type="evidence" value="ECO:0007669"/>
    <property type="project" value="InterPro"/>
</dbReference>
<evidence type="ECO:0000256" key="8">
    <source>
        <dbReference type="ARBA" id="ARBA00022561"/>
    </source>
</evidence>
<dbReference type="InterPro" id="IPR001676">
    <property type="entry name" value="Picornavirus_capsid"/>
</dbReference>
<evidence type="ECO:0000256" key="13">
    <source>
        <dbReference type="ARBA" id="ARBA00022801"/>
    </source>
</evidence>